<dbReference type="Proteomes" id="UP000024837">
    <property type="component" value="Unassembled WGS sequence"/>
</dbReference>
<feature type="region of interest" description="Disordered" evidence="1">
    <location>
        <begin position="1"/>
        <end position="39"/>
    </location>
</feature>
<feature type="transmembrane region" description="Helical" evidence="2">
    <location>
        <begin position="50"/>
        <end position="74"/>
    </location>
</feature>
<reference evidence="3 4" key="1">
    <citation type="submission" date="2013-05" db="EMBL/GenBank/DDBJ databases">
        <title>Drechslerella stenobrocha genome reveals carnivorous origination and mechanical trapping mechanism of predatory fungi.</title>
        <authorList>
            <person name="Liu X."/>
            <person name="Zhang W."/>
            <person name="Liu K."/>
        </authorList>
    </citation>
    <scope>NUCLEOTIDE SEQUENCE [LARGE SCALE GENOMIC DNA]</scope>
    <source>
        <strain evidence="3 4">248</strain>
    </source>
</reference>
<organism evidence="3 4">
    <name type="scientific">Drechslerella stenobrocha 248</name>
    <dbReference type="NCBI Taxonomy" id="1043628"/>
    <lineage>
        <taxon>Eukaryota</taxon>
        <taxon>Fungi</taxon>
        <taxon>Dikarya</taxon>
        <taxon>Ascomycota</taxon>
        <taxon>Pezizomycotina</taxon>
        <taxon>Orbiliomycetes</taxon>
        <taxon>Orbiliales</taxon>
        <taxon>Orbiliaceae</taxon>
        <taxon>Drechslerella</taxon>
    </lineage>
</organism>
<keyword evidence="2" id="KW-0812">Transmembrane</keyword>
<gene>
    <name evidence="3" type="ORF">DRE_05221</name>
</gene>
<sequence length="181" mass="19262">MSLLSTDGMFSAPPTTAEHQPPMTDKSPSPFPQPPTRPASIATSLSETNVVIGLVLAILVVMIAGLTLTYILLVRRRAKADEERMGGESKKISTSRIGGARDEDVVSLPPPRYSIEDPESGMVPEYRRFEGVKEGTIANKPGSGGGPDMQIVDEHNGKDTDSVMSEDSSSSGPARSPRVLV</sequence>
<keyword evidence="2" id="KW-1133">Transmembrane helix</keyword>
<feature type="compositionally biased region" description="Basic and acidic residues" evidence="1">
    <location>
        <begin position="152"/>
        <end position="161"/>
    </location>
</feature>
<dbReference type="AlphaFoldDB" id="W7I9D8"/>
<protein>
    <submittedName>
        <fullName evidence="3">Uncharacterized protein</fullName>
    </submittedName>
</protein>
<dbReference type="EMBL" id="KI966425">
    <property type="protein sequence ID" value="EWC45660.1"/>
    <property type="molecule type" value="Genomic_DNA"/>
</dbReference>
<name>W7I9D8_9PEZI</name>
<keyword evidence="2" id="KW-0472">Membrane</keyword>
<keyword evidence="4" id="KW-1185">Reference proteome</keyword>
<proteinExistence type="predicted"/>
<feature type="region of interest" description="Disordered" evidence="1">
    <location>
        <begin position="83"/>
        <end position="181"/>
    </location>
</feature>
<accession>W7I9D8</accession>
<evidence type="ECO:0000313" key="4">
    <source>
        <dbReference type="Proteomes" id="UP000024837"/>
    </source>
</evidence>
<evidence type="ECO:0000313" key="3">
    <source>
        <dbReference type="EMBL" id="EWC45660.1"/>
    </source>
</evidence>
<feature type="compositionally biased region" description="Low complexity" evidence="1">
    <location>
        <begin position="162"/>
        <end position="171"/>
    </location>
</feature>
<dbReference type="HOGENOM" id="CLU_1488987_0_0_1"/>
<evidence type="ECO:0000256" key="2">
    <source>
        <dbReference type="SAM" id="Phobius"/>
    </source>
</evidence>
<evidence type="ECO:0000256" key="1">
    <source>
        <dbReference type="SAM" id="MobiDB-lite"/>
    </source>
</evidence>